<organism evidence="6">
    <name type="scientific">Photinus pyralis</name>
    <name type="common">Common eastern firefly</name>
    <name type="synonym">Lampyris pyralis</name>
    <dbReference type="NCBI Taxonomy" id="7054"/>
    <lineage>
        <taxon>Eukaryota</taxon>
        <taxon>Metazoa</taxon>
        <taxon>Ecdysozoa</taxon>
        <taxon>Arthropoda</taxon>
        <taxon>Hexapoda</taxon>
        <taxon>Insecta</taxon>
        <taxon>Pterygota</taxon>
        <taxon>Neoptera</taxon>
        <taxon>Endopterygota</taxon>
        <taxon>Coleoptera</taxon>
        <taxon>Polyphaga</taxon>
        <taxon>Elateriformia</taxon>
        <taxon>Elateroidea</taxon>
        <taxon>Lampyridae</taxon>
        <taxon>Lampyrinae</taxon>
        <taxon>Photinus</taxon>
    </lineage>
</organism>
<keyword evidence="3" id="KW-0143">Chaperone</keyword>
<evidence type="ECO:0000256" key="2">
    <source>
        <dbReference type="ARBA" id="ARBA00011695"/>
    </source>
</evidence>
<dbReference type="OrthoDB" id="248120at2759"/>
<dbReference type="Gene3D" id="1.10.287.370">
    <property type="match status" value="1"/>
</dbReference>
<dbReference type="FunFam" id="1.10.287.370:FF:000003">
    <property type="entry name" value="Prefoldin subunit 6"/>
    <property type="match status" value="1"/>
</dbReference>
<dbReference type="EMBL" id="GEZM01085249">
    <property type="protein sequence ID" value="JAV60044.1"/>
    <property type="molecule type" value="Transcribed_RNA"/>
</dbReference>
<dbReference type="InterPro" id="IPR009053">
    <property type="entry name" value="Prefoldin"/>
</dbReference>
<evidence type="ECO:0000256" key="4">
    <source>
        <dbReference type="ARBA" id="ARBA00072592"/>
    </source>
</evidence>
<evidence type="ECO:0000256" key="5">
    <source>
        <dbReference type="SAM" id="MobiDB-lite"/>
    </source>
</evidence>
<dbReference type="EMBL" id="GEZM01085250">
    <property type="protein sequence ID" value="JAV60042.1"/>
    <property type="molecule type" value="Transcribed_RNA"/>
</dbReference>
<evidence type="ECO:0000256" key="3">
    <source>
        <dbReference type="ARBA" id="ARBA00023186"/>
    </source>
</evidence>
<reference evidence="6" key="1">
    <citation type="journal article" date="2016" name="Sci. Rep.">
        <title>Molecular characterization of firefly nuptial gifts: a multi-omics approach sheds light on postcopulatory sexual selection.</title>
        <authorList>
            <person name="Al-Wathiqui N."/>
            <person name="Fallon T.R."/>
            <person name="South A."/>
            <person name="Weng J.K."/>
            <person name="Lewis S.M."/>
        </authorList>
    </citation>
    <scope>NUCLEOTIDE SEQUENCE</scope>
</reference>
<dbReference type="Proteomes" id="UP000327044">
    <property type="component" value="Unassembled WGS sequence"/>
</dbReference>
<dbReference type="GO" id="GO:0005737">
    <property type="term" value="C:cytoplasm"/>
    <property type="evidence" value="ECO:0007669"/>
    <property type="project" value="TreeGrafter"/>
</dbReference>
<dbReference type="InParanoid" id="A0A1Y1KEX3"/>
<reference evidence="7" key="3">
    <citation type="submission" date="2019-08" db="EMBL/GenBank/DDBJ databases">
        <authorList>
            <consortium name="Photinus pyralis genome working group"/>
            <person name="Fallon T.R."/>
            <person name="Sander Lower S.E."/>
            <person name="Weng J.-K."/>
        </authorList>
    </citation>
    <scope>NUCLEOTIDE SEQUENCE</scope>
    <source>
        <strain evidence="7">1611_PpyrPB1</strain>
        <tissue evidence="7">Whole body</tissue>
    </source>
</reference>
<dbReference type="GO" id="GO:0051131">
    <property type="term" value="P:chaperone-mediated protein complex assembly"/>
    <property type="evidence" value="ECO:0007669"/>
    <property type="project" value="TreeGrafter"/>
</dbReference>
<dbReference type="GO" id="GO:0051082">
    <property type="term" value="F:unfolded protein binding"/>
    <property type="evidence" value="ECO:0007669"/>
    <property type="project" value="InterPro"/>
</dbReference>
<reference evidence="7 8" key="2">
    <citation type="journal article" date="2018" name="Elife">
        <title>Firefly genomes illuminate parallel origins of bioluminescence in beetles.</title>
        <authorList>
            <person name="Fallon T.R."/>
            <person name="Lower S.E."/>
            <person name="Chang C.H."/>
            <person name="Bessho-Uehara M."/>
            <person name="Martin G.J."/>
            <person name="Bewick A.J."/>
            <person name="Behringer M."/>
            <person name="Debat H.J."/>
            <person name="Wong I."/>
            <person name="Day J.C."/>
            <person name="Suvorov A."/>
            <person name="Silva C.J."/>
            <person name="Stanger-Hall K.F."/>
            <person name="Hall D.W."/>
            <person name="Schmitz R.J."/>
            <person name="Nelson D.R."/>
            <person name="Lewis S.M."/>
            <person name="Shigenobu S."/>
            <person name="Bybee S.M."/>
            <person name="Larracuente A.M."/>
            <person name="Oba Y."/>
            <person name="Weng J.K."/>
        </authorList>
    </citation>
    <scope>NUCLEOTIDE SEQUENCE [LARGE SCALE GENOMIC DNA]</scope>
    <source>
        <strain evidence="7">1611_PpyrPB1</strain>
        <tissue evidence="7">Whole body</tissue>
    </source>
</reference>
<comment type="similarity">
    <text evidence="1">Belongs to the prefoldin subunit beta family.</text>
</comment>
<dbReference type="GO" id="GO:0051087">
    <property type="term" value="F:protein-folding chaperone binding"/>
    <property type="evidence" value="ECO:0007669"/>
    <property type="project" value="TreeGrafter"/>
</dbReference>
<gene>
    <name evidence="7" type="ORF">PPYR_14301</name>
</gene>
<dbReference type="GO" id="GO:0006457">
    <property type="term" value="P:protein folding"/>
    <property type="evidence" value="ECO:0007669"/>
    <property type="project" value="InterPro"/>
</dbReference>
<dbReference type="Pfam" id="PF01920">
    <property type="entry name" value="Prefoldin_2"/>
    <property type="match status" value="1"/>
</dbReference>
<dbReference type="PANTHER" id="PTHR21431">
    <property type="entry name" value="PREFOLDIN SUBUNIT 6"/>
    <property type="match status" value="1"/>
</dbReference>
<comment type="subunit">
    <text evidence="2">Heterohexamer of two PFD-alpha type and four PFD-beta type subunits.</text>
</comment>
<dbReference type="EMBL" id="VVIM01000010">
    <property type="protein sequence ID" value="KAB0792342.1"/>
    <property type="molecule type" value="Genomic_DNA"/>
</dbReference>
<dbReference type="AlphaFoldDB" id="A0A1Y1KEX3"/>
<dbReference type="FunCoup" id="A0A1Y1KEX3">
    <property type="interactions" value="1653"/>
</dbReference>
<dbReference type="GO" id="GO:0016272">
    <property type="term" value="C:prefoldin complex"/>
    <property type="evidence" value="ECO:0007669"/>
    <property type="project" value="InterPro"/>
</dbReference>
<dbReference type="PANTHER" id="PTHR21431:SF0">
    <property type="entry name" value="PREFOLDIN SUBUNIT 6"/>
    <property type="match status" value="1"/>
</dbReference>
<name>A0A1Y1KEX3_PHOPY</name>
<dbReference type="CDD" id="cd23161">
    <property type="entry name" value="Prefoldin_6"/>
    <property type="match status" value="1"/>
</dbReference>
<accession>A0A1Y1KEX3</accession>
<evidence type="ECO:0000313" key="8">
    <source>
        <dbReference type="Proteomes" id="UP000327044"/>
    </source>
</evidence>
<evidence type="ECO:0000256" key="1">
    <source>
        <dbReference type="ARBA" id="ARBA00008045"/>
    </source>
</evidence>
<evidence type="ECO:0000313" key="6">
    <source>
        <dbReference type="EMBL" id="JAV60042.1"/>
    </source>
</evidence>
<protein>
    <recommendedName>
        <fullName evidence="4">Probable prefoldin subunit 6</fullName>
    </recommendedName>
</protein>
<dbReference type="SUPFAM" id="SSF46579">
    <property type="entry name" value="Prefoldin"/>
    <property type="match status" value="1"/>
</dbReference>
<feature type="region of interest" description="Disordered" evidence="5">
    <location>
        <begin position="102"/>
        <end position="121"/>
    </location>
</feature>
<proteinExistence type="inferred from homology"/>
<sequence length="121" mass="14147">MGDLQKKIENEVVLLKGTQKEYQKAISTRQQLDAQLNENQVVKDELNLISIERRIYKAIGPALIKMEIVEAKQNVAKRIDYISKEIKRFDDIIMNLEKKQDGHRETLHKLQQDKMKSAMKP</sequence>
<evidence type="ECO:0000313" key="7">
    <source>
        <dbReference type="EMBL" id="KAB0792342.1"/>
    </source>
</evidence>
<dbReference type="InterPro" id="IPR002777">
    <property type="entry name" value="PFD_beta-like"/>
</dbReference>
<keyword evidence="8" id="KW-1185">Reference proteome</keyword>